<evidence type="ECO:0000256" key="7">
    <source>
        <dbReference type="ARBA" id="ARBA00023136"/>
    </source>
</evidence>
<keyword evidence="12" id="KW-1185">Reference proteome</keyword>
<dbReference type="RefSeq" id="WP_083363682.1">
    <property type="nucleotide sequence ID" value="NZ_LT629742.1"/>
</dbReference>
<feature type="compositionally biased region" description="Polar residues" evidence="9">
    <location>
        <begin position="1"/>
        <end position="12"/>
    </location>
</feature>
<feature type="transmembrane region" description="Helical" evidence="8">
    <location>
        <begin position="37"/>
        <end position="65"/>
    </location>
</feature>
<evidence type="ECO:0000256" key="1">
    <source>
        <dbReference type="ARBA" id="ARBA00004651"/>
    </source>
</evidence>
<dbReference type="STRING" id="412690.SAMN04489834_1740"/>
<dbReference type="GO" id="GO:0055085">
    <property type="term" value="P:transmembrane transport"/>
    <property type="evidence" value="ECO:0007669"/>
    <property type="project" value="InterPro"/>
</dbReference>
<comment type="similarity">
    <text evidence="2">Belongs to the binding-protein-dependent transport system permease family. CysTW subfamily.</text>
</comment>
<feature type="transmembrane region" description="Helical" evidence="8">
    <location>
        <begin position="100"/>
        <end position="120"/>
    </location>
</feature>
<keyword evidence="3 8" id="KW-0813">Transport</keyword>
<evidence type="ECO:0000256" key="5">
    <source>
        <dbReference type="ARBA" id="ARBA00022692"/>
    </source>
</evidence>
<keyword evidence="6 8" id="KW-1133">Transmembrane helix</keyword>
<dbReference type="OrthoDB" id="9808619at2"/>
<evidence type="ECO:0000256" key="3">
    <source>
        <dbReference type="ARBA" id="ARBA00022448"/>
    </source>
</evidence>
<accession>A0A1H1TCC0</accession>
<keyword evidence="4" id="KW-1003">Cell membrane</keyword>
<dbReference type="PROSITE" id="PS50928">
    <property type="entry name" value="ABC_TM1"/>
    <property type="match status" value="1"/>
</dbReference>
<gene>
    <name evidence="11" type="ORF">SAMN04489834_1740</name>
</gene>
<evidence type="ECO:0000256" key="2">
    <source>
        <dbReference type="ARBA" id="ARBA00007069"/>
    </source>
</evidence>
<dbReference type="EMBL" id="LT629742">
    <property type="protein sequence ID" value="SDS57975.1"/>
    <property type="molecule type" value="Genomic_DNA"/>
</dbReference>
<dbReference type="PANTHER" id="PTHR42929">
    <property type="entry name" value="INNER MEMBRANE ABC TRANSPORTER PERMEASE PROTEIN YDCU-RELATED-RELATED"/>
    <property type="match status" value="1"/>
</dbReference>
<dbReference type="CDD" id="cd06261">
    <property type="entry name" value="TM_PBP2"/>
    <property type="match status" value="1"/>
</dbReference>
<feature type="transmembrane region" description="Helical" evidence="8">
    <location>
        <begin position="222"/>
        <end position="243"/>
    </location>
</feature>
<feature type="domain" description="ABC transmembrane type-1" evidence="10">
    <location>
        <begin position="96"/>
        <end position="296"/>
    </location>
</feature>
<protein>
    <submittedName>
        <fullName evidence="11">Putative spermidine/putrescine transport system permease protein</fullName>
    </submittedName>
</protein>
<dbReference type="Gene3D" id="1.10.3720.10">
    <property type="entry name" value="MetI-like"/>
    <property type="match status" value="1"/>
</dbReference>
<proteinExistence type="inferred from homology"/>
<dbReference type="InterPro" id="IPR000515">
    <property type="entry name" value="MetI-like"/>
</dbReference>
<comment type="subcellular location">
    <subcellularLocation>
        <location evidence="1 8">Cell membrane</location>
        <topology evidence="1 8">Multi-pass membrane protein</topology>
    </subcellularLocation>
</comment>
<evidence type="ECO:0000256" key="9">
    <source>
        <dbReference type="SAM" id="MobiDB-lite"/>
    </source>
</evidence>
<evidence type="ECO:0000256" key="4">
    <source>
        <dbReference type="ARBA" id="ARBA00022475"/>
    </source>
</evidence>
<keyword evidence="7 8" id="KW-0472">Membrane</keyword>
<dbReference type="Pfam" id="PF00528">
    <property type="entry name" value="BPD_transp_1"/>
    <property type="match status" value="1"/>
</dbReference>
<sequence length="307" mass="32989">MSSAAAPTQQRSGVPAPRHGLARRGSAFFSRHPRLRLGFLIAAPLLWLGIVYVVALAALLVTAFWSVDSFTGEITQSWTLDNIITVLTGSLYQVVTLRTVGVALLVTVIDVLIALPIAFFMAKVAGPRMQRILVIAVLMPLWASYLVKAYAWRSVLSQDGILQWLLTPFGGSTPGYGLTATIITLSYLWLPYVILPIYAGLERVPDSLLEASGDLGGRTWMTLRLVTLPLIWPAIIAGSIFSFSLSLGDYLTVNIVGGANQMLGNLVFTNVGAANNLPLAAAIALIPIAIIFGYLALVRRTGALDNL</sequence>
<feature type="region of interest" description="Disordered" evidence="9">
    <location>
        <begin position="1"/>
        <end position="20"/>
    </location>
</feature>
<dbReference type="GO" id="GO:0005886">
    <property type="term" value="C:plasma membrane"/>
    <property type="evidence" value="ECO:0007669"/>
    <property type="project" value="UniProtKB-SubCell"/>
</dbReference>
<dbReference type="InterPro" id="IPR035906">
    <property type="entry name" value="MetI-like_sf"/>
</dbReference>
<evidence type="ECO:0000256" key="6">
    <source>
        <dbReference type="ARBA" id="ARBA00022989"/>
    </source>
</evidence>
<feature type="transmembrane region" description="Helical" evidence="8">
    <location>
        <begin position="132"/>
        <end position="155"/>
    </location>
</feature>
<organism evidence="11 12">
    <name type="scientific">Microterricola viridarii</name>
    <dbReference type="NCBI Taxonomy" id="412690"/>
    <lineage>
        <taxon>Bacteria</taxon>
        <taxon>Bacillati</taxon>
        <taxon>Actinomycetota</taxon>
        <taxon>Actinomycetes</taxon>
        <taxon>Micrococcales</taxon>
        <taxon>Microbacteriaceae</taxon>
        <taxon>Microterricola</taxon>
    </lineage>
</organism>
<dbReference type="PANTHER" id="PTHR42929:SF1">
    <property type="entry name" value="INNER MEMBRANE ABC TRANSPORTER PERMEASE PROTEIN YDCU-RELATED"/>
    <property type="match status" value="1"/>
</dbReference>
<feature type="transmembrane region" description="Helical" evidence="8">
    <location>
        <begin position="175"/>
        <end position="201"/>
    </location>
</feature>
<reference evidence="12" key="1">
    <citation type="submission" date="2016-10" db="EMBL/GenBank/DDBJ databases">
        <authorList>
            <person name="Varghese N."/>
            <person name="Submissions S."/>
        </authorList>
    </citation>
    <scope>NUCLEOTIDE SEQUENCE [LARGE SCALE GENOMIC DNA]</scope>
    <source>
        <strain evidence="12">DSM 21772</strain>
    </source>
</reference>
<dbReference type="Proteomes" id="UP000181956">
    <property type="component" value="Chromosome I"/>
</dbReference>
<evidence type="ECO:0000313" key="12">
    <source>
        <dbReference type="Proteomes" id="UP000181956"/>
    </source>
</evidence>
<evidence type="ECO:0000259" key="10">
    <source>
        <dbReference type="PROSITE" id="PS50928"/>
    </source>
</evidence>
<dbReference type="AlphaFoldDB" id="A0A1H1TCC0"/>
<keyword evidence="5 8" id="KW-0812">Transmembrane</keyword>
<feature type="transmembrane region" description="Helical" evidence="8">
    <location>
        <begin position="277"/>
        <end position="297"/>
    </location>
</feature>
<evidence type="ECO:0000313" key="11">
    <source>
        <dbReference type="EMBL" id="SDS57975.1"/>
    </source>
</evidence>
<name>A0A1H1TCC0_9MICO</name>
<evidence type="ECO:0000256" key="8">
    <source>
        <dbReference type="RuleBase" id="RU363032"/>
    </source>
</evidence>
<dbReference type="SUPFAM" id="SSF161098">
    <property type="entry name" value="MetI-like"/>
    <property type="match status" value="1"/>
</dbReference>